<dbReference type="PANTHER" id="PTHR42754">
    <property type="entry name" value="ENDOGLUCANASE"/>
    <property type="match status" value="1"/>
</dbReference>
<gene>
    <name evidence="1" type="ORF">HGP29_10955</name>
</gene>
<dbReference type="AlphaFoldDB" id="A0A7X8XVZ2"/>
<reference evidence="1 2" key="1">
    <citation type="submission" date="2020-04" db="EMBL/GenBank/DDBJ databases">
        <title>Flammeovirga sp. SR4, a novel species isolated from seawater.</title>
        <authorList>
            <person name="Wang X."/>
        </authorList>
    </citation>
    <scope>NUCLEOTIDE SEQUENCE [LARGE SCALE GENOMIC DNA]</scope>
    <source>
        <strain evidence="1 2">SR4</strain>
    </source>
</reference>
<sequence>MIKYYLPLFFVLLVFGCTPRSGVYESQVTPTTTYQIGYGLGEYNVTNNLSSLEIEEDIVSVLTVSHFSEHYAYGERKVLILRTNTRGRVVWSKLLSVASKGGLTAYKLLSSSDGSFIVLGSTNDGAVVIKLSTEGQVISTRQFERDGNDWYSFYDIQDLNDEFILIGSYGFHYNRQPFIASLDAELIPVSLGKLGTSYTHIATQSHSIFLTKLQNNNEIHLIKVNNQQEPIWKKGFEFNRAMDGLRKVVVTDNYIYIVGYGNHLNATYLFVLDHTGKVMNGLGLEHPYGDLIADQNSDNVLLLIGGKNGGSKLFKVSPDLQFIDEKYIARLTGKHGDGITGKLNFGAKTLNYQTDRTNQDPLFGNRGFHIARIIKGDWYSNCEIYQNDGDITRYELDVKSSDLELNHSFEIVEESSQSILIQEDSLDINLHTICD</sequence>
<name>A0A7X8XVZ2_9BACT</name>
<dbReference type="PANTHER" id="PTHR42754:SF1">
    <property type="entry name" value="LIPOPROTEIN"/>
    <property type="match status" value="1"/>
</dbReference>
<comment type="caution">
    <text evidence="1">The sequence shown here is derived from an EMBL/GenBank/DDBJ whole genome shotgun (WGS) entry which is preliminary data.</text>
</comment>
<dbReference type="EMBL" id="JABAIL010000003">
    <property type="protein sequence ID" value="NLR91729.1"/>
    <property type="molecule type" value="Genomic_DNA"/>
</dbReference>
<accession>A0A7X8XVZ2</accession>
<evidence type="ECO:0000313" key="2">
    <source>
        <dbReference type="Proteomes" id="UP000585050"/>
    </source>
</evidence>
<evidence type="ECO:0000313" key="1">
    <source>
        <dbReference type="EMBL" id="NLR91729.1"/>
    </source>
</evidence>
<dbReference type="Proteomes" id="UP000585050">
    <property type="component" value="Unassembled WGS sequence"/>
</dbReference>
<evidence type="ECO:0008006" key="3">
    <source>
        <dbReference type="Google" id="ProtNLM"/>
    </source>
</evidence>
<keyword evidence="2" id="KW-1185">Reference proteome</keyword>
<dbReference type="PROSITE" id="PS51257">
    <property type="entry name" value="PROKAR_LIPOPROTEIN"/>
    <property type="match status" value="1"/>
</dbReference>
<organism evidence="1 2">
    <name type="scientific">Flammeovirga agarivorans</name>
    <dbReference type="NCBI Taxonomy" id="2726742"/>
    <lineage>
        <taxon>Bacteria</taxon>
        <taxon>Pseudomonadati</taxon>
        <taxon>Bacteroidota</taxon>
        <taxon>Cytophagia</taxon>
        <taxon>Cytophagales</taxon>
        <taxon>Flammeovirgaceae</taxon>
        <taxon>Flammeovirga</taxon>
    </lineage>
</organism>
<protein>
    <recommendedName>
        <fullName evidence="3">Lipoprotein</fullName>
    </recommendedName>
</protein>
<proteinExistence type="predicted"/>
<dbReference type="RefSeq" id="WP_168882444.1">
    <property type="nucleotide sequence ID" value="NZ_JABAIL010000003.1"/>
</dbReference>